<dbReference type="Gene3D" id="1.10.10.10">
    <property type="entry name" value="Winged helix-like DNA-binding domain superfamily/Winged helix DNA-binding domain"/>
    <property type="match status" value="2"/>
</dbReference>
<evidence type="ECO:0000313" key="7">
    <source>
        <dbReference type="Proteomes" id="UP000217257"/>
    </source>
</evidence>
<evidence type="ECO:0000256" key="5">
    <source>
        <dbReference type="SAM" id="MobiDB-lite"/>
    </source>
</evidence>
<evidence type="ECO:0000256" key="1">
    <source>
        <dbReference type="ARBA" id="ARBA00022490"/>
    </source>
</evidence>
<keyword evidence="1" id="KW-0963">Cytoplasm</keyword>
<gene>
    <name evidence="6" type="ORF">CYFUS_004817</name>
</gene>
<dbReference type="GO" id="GO:0051304">
    <property type="term" value="P:chromosome separation"/>
    <property type="evidence" value="ECO:0007669"/>
    <property type="project" value="InterPro"/>
</dbReference>
<keyword evidence="4" id="KW-0131">Cell cycle</keyword>
<sequence>MTTGNEGPGDAGGKPARGSGGPSPFTEEEIAAVTGPGDVDDLEDADVATIEADEAPDLQSSFEKLLVKSRGLSSERIRTVVESVLFVADKPLDLNQLYEATGIDREKIQEALNQLSGIHRDGISGIVLYEVAGGWQFRTDPHSAEYVRRYLRVKPQRLTRAAVETLAIIAYRQPVTRPEVEDIRGVDCGAVIKALLDRKLIKILGKKEEVGRPMLYGTTREFLEFFALKDLSALPTLREFHELTQEHQEIVEKERPAAPPASGTVEALADPEFQKRMEKSVAASEAALEELEEAMNAADKTQQAATSLLNPTPPPPTEGGSGSEPG</sequence>
<evidence type="ECO:0000313" key="6">
    <source>
        <dbReference type="EMBL" id="ATB39373.1"/>
    </source>
</evidence>
<keyword evidence="2" id="KW-0132">Cell division</keyword>
<proteinExistence type="predicted"/>
<dbReference type="InterPro" id="IPR005234">
    <property type="entry name" value="ScpB_csome_segregation"/>
</dbReference>
<accession>A0A250J6Y0</accession>
<feature type="compositionally biased region" description="Gly residues" evidence="5">
    <location>
        <begin position="1"/>
        <end position="12"/>
    </location>
</feature>
<feature type="region of interest" description="Disordered" evidence="5">
    <location>
        <begin position="251"/>
        <end position="281"/>
    </location>
</feature>
<feature type="region of interest" description="Disordered" evidence="5">
    <location>
        <begin position="295"/>
        <end position="326"/>
    </location>
</feature>
<dbReference type="Pfam" id="PF04079">
    <property type="entry name" value="SMC_ScpB"/>
    <property type="match status" value="1"/>
</dbReference>
<dbReference type="KEGG" id="cfus:CYFUS_004817"/>
<dbReference type="SUPFAM" id="SSF46785">
    <property type="entry name" value="Winged helix' DNA-binding domain"/>
    <property type="match status" value="2"/>
</dbReference>
<dbReference type="InterPro" id="IPR036390">
    <property type="entry name" value="WH_DNA-bd_sf"/>
</dbReference>
<evidence type="ECO:0000256" key="3">
    <source>
        <dbReference type="ARBA" id="ARBA00022829"/>
    </source>
</evidence>
<dbReference type="PANTHER" id="PTHR34298:SF2">
    <property type="entry name" value="SEGREGATION AND CONDENSATION PROTEIN B"/>
    <property type="match status" value="1"/>
</dbReference>
<organism evidence="6 7">
    <name type="scientific">Cystobacter fuscus</name>
    <dbReference type="NCBI Taxonomy" id="43"/>
    <lineage>
        <taxon>Bacteria</taxon>
        <taxon>Pseudomonadati</taxon>
        <taxon>Myxococcota</taxon>
        <taxon>Myxococcia</taxon>
        <taxon>Myxococcales</taxon>
        <taxon>Cystobacterineae</taxon>
        <taxon>Archangiaceae</taxon>
        <taxon>Cystobacter</taxon>
    </lineage>
</organism>
<dbReference type="PANTHER" id="PTHR34298">
    <property type="entry name" value="SEGREGATION AND CONDENSATION PROTEIN B"/>
    <property type="match status" value="1"/>
</dbReference>
<name>A0A250J6Y0_9BACT</name>
<evidence type="ECO:0000256" key="4">
    <source>
        <dbReference type="ARBA" id="ARBA00023306"/>
    </source>
</evidence>
<feature type="compositionally biased region" description="Polar residues" evidence="5">
    <location>
        <begin position="299"/>
        <end position="310"/>
    </location>
</feature>
<dbReference type="Proteomes" id="UP000217257">
    <property type="component" value="Chromosome"/>
</dbReference>
<feature type="region of interest" description="Disordered" evidence="5">
    <location>
        <begin position="1"/>
        <end position="29"/>
    </location>
</feature>
<dbReference type="EMBL" id="CP022098">
    <property type="protein sequence ID" value="ATB39373.1"/>
    <property type="molecule type" value="Genomic_DNA"/>
</dbReference>
<dbReference type="GO" id="GO:0051301">
    <property type="term" value="P:cell division"/>
    <property type="evidence" value="ECO:0007669"/>
    <property type="project" value="UniProtKB-KW"/>
</dbReference>
<dbReference type="NCBIfam" id="TIGR00281">
    <property type="entry name" value="SMC-Scp complex subunit ScpB"/>
    <property type="match status" value="1"/>
</dbReference>
<evidence type="ECO:0000256" key="2">
    <source>
        <dbReference type="ARBA" id="ARBA00022618"/>
    </source>
</evidence>
<dbReference type="InterPro" id="IPR036388">
    <property type="entry name" value="WH-like_DNA-bd_sf"/>
</dbReference>
<reference evidence="6 7" key="1">
    <citation type="submission" date="2017-06" db="EMBL/GenBank/DDBJ databases">
        <title>Sequencing and comparative analysis of myxobacterial genomes.</title>
        <authorList>
            <person name="Rupp O."/>
            <person name="Goesmann A."/>
            <person name="Sogaard-Andersen L."/>
        </authorList>
    </citation>
    <scope>NUCLEOTIDE SEQUENCE [LARGE SCALE GENOMIC DNA]</scope>
    <source>
        <strain evidence="6 7">DSM 52655</strain>
    </source>
</reference>
<dbReference type="AlphaFoldDB" id="A0A250J6Y0"/>
<protein>
    <submittedName>
        <fullName evidence="6">SMC-Scp complex subunit ScpB</fullName>
    </submittedName>
</protein>
<dbReference type="RefSeq" id="WP_095987413.1">
    <property type="nucleotide sequence ID" value="NZ_CP022098.1"/>
</dbReference>
<keyword evidence="3" id="KW-0159">Chromosome partition</keyword>